<dbReference type="Proteomes" id="UP000663879">
    <property type="component" value="Unassembled WGS sequence"/>
</dbReference>
<proteinExistence type="predicted"/>
<accession>A0A813XHI2</accession>
<dbReference type="AlphaFoldDB" id="A0A813XHI2"/>
<organism evidence="1 2">
    <name type="scientific">Brachionus calyciflorus</name>
    <dbReference type="NCBI Taxonomy" id="104777"/>
    <lineage>
        <taxon>Eukaryota</taxon>
        <taxon>Metazoa</taxon>
        <taxon>Spiralia</taxon>
        <taxon>Gnathifera</taxon>
        <taxon>Rotifera</taxon>
        <taxon>Eurotatoria</taxon>
        <taxon>Monogononta</taxon>
        <taxon>Pseudotrocha</taxon>
        <taxon>Ploima</taxon>
        <taxon>Brachionidae</taxon>
        <taxon>Brachionus</taxon>
    </lineage>
</organism>
<sequence length="79" mass="8908">MPNPSKRSKAGSSNYVEKIEINPLPNKPNLKEAFTQTTDYFSNYYVLVSKLISSDHFGNLIFIFFGIKCTVKPQNSMSA</sequence>
<keyword evidence="2" id="KW-1185">Reference proteome</keyword>
<evidence type="ECO:0000313" key="2">
    <source>
        <dbReference type="Proteomes" id="UP000663879"/>
    </source>
</evidence>
<protein>
    <submittedName>
        <fullName evidence="1">Uncharacterized protein</fullName>
    </submittedName>
</protein>
<comment type="caution">
    <text evidence="1">The sequence shown here is derived from an EMBL/GenBank/DDBJ whole genome shotgun (WGS) entry which is preliminary data.</text>
</comment>
<gene>
    <name evidence="1" type="ORF">OXX778_LOCUS10183</name>
</gene>
<dbReference type="EMBL" id="CAJNOC010001583">
    <property type="protein sequence ID" value="CAF0876213.1"/>
    <property type="molecule type" value="Genomic_DNA"/>
</dbReference>
<reference evidence="1" key="1">
    <citation type="submission" date="2021-02" db="EMBL/GenBank/DDBJ databases">
        <authorList>
            <person name="Nowell W R."/>
        </authorList>
    </citation>
    <scope>NUCLEOTIDE SEQUENCE</scope>
    <source>
        <strain evidence="1">Ploen Becks lab</strain>
    </source>
</reference>
<name>A0A813XHI2_9BILA</name>
<evidence type="ECO:0000313" key="1">
    <source>
        <dbReference type="EMBL" id="CAF0876213.1"/>
    </source>
</evidence>